<keyword evidence="4" id="KW-1185">Reference proteome</keyword>
<gene>
    <name evidence="3" type="ORF">KMW28_11940</name>
</gene>
<dbReference type="Pfam" id="PF00534">
    <property type="entry name" value="Glycos_transf_1"/>
    <property type="match status" value="1"/>
</dbReference>
<dbReference type="PANTHER" id="PTHR45947">
    <property type="entry name" value="SULFOQUINOVOSYL TRANSFERASE SQD2"/>
    <property type="match status" value="1"/>
</dbReference>
<feature type="domain" description="Glycosyl transferase family 1" evidence="1">
    <location>
        <begin position="228"/>
        <end position="382"/>
    </location>
</feature>
<dbReference type="SUPFAM" id="SSF53756">
    <property type="entry name" value="UDP-Glycosyltransferase/glycogen phosphorylase"/>
    <property type="match status" value="1"/>
</dbReference>
<dbReference type="GO" id="GO:0016758">
    <property type="term" value="F:hexosyltransferase activity"/>
    <property type="evidence" value="ECO:0007669"/>
    <property type="project" value="TreeGrafter"/>
</dbReference>
<dbReference type="CDD" id="cd03794">
    <property type="entry name" value="GT4_WbuB-like"/>
    <property type="match status" value="1"/>
</dbReference>
<dbReference type="AlphaFoldDB" id="A0AAX1N3H3"/>
<dbReference type="Gene3D" id="3.40.50.2000">
    <property type="entry name" value="Glycogen Phosphorylase B"/>
    <property type="match status" value="2"/>
</dbReference>
<sequence>MTYYTENIQETLQNTLGKTSKNIGIVTHCFPPDFGAAPHQFEFLAQSFSKKGNKVTVFTSHPYYPTGKITLKDFFTWKRTSKKKNITVIRHWLLPSQKNNMFLRLISMFSMLFSMLTSLREVKKQKLDILLIQTPPITLPIFGILAKKLYGVNVVLNVSDLWPQAMVDINGLSKSSVAYKVLHWLEKFYYKKADALVTQSKESQEYIKDLGFDLPHIYRIGTNTKQFRQKTDFNSSEKIKVVYMGVLGVAHGISKLIKEIAFDDLNIELHIFGDGVDYKNIQSIIKKKQLNNVFLNRAIDYHLVPQTLRQFDIALISQINYVKGTLPAKLYESMSVGLPIIYHGEGEGAEIVKYFNCGWTSNPSDYDALTKNFSLIHQLKTHELKEKGQNARTACIEHFDLHQQFDQLDHLLSSIVVQKA</sequence>
<dbReference type="Pfam" id="PF13579">
    <property type="entry name" value="Glyco_trans_4_4"/>
    <property type="match status" value="1"/>
</dbReference>
<feature type="domain" description="Glycosyltransferase subfamily 4-like N-terminal" evidence="2">
    <location>
        <begin position="44"/>
        <end position="214"/>
    </location>
</feature>
<dbReference type="EMBL" id="CP076132">
    <property type="protein sequence ID" value="QWG00363.1"/>
    <property type="molecule type" value="Genomic_DNA"/>
</dbReference>
<reference evidence="3 4" key="1">
    <citation type="submission" date="2021-05" db="EMBL/GenBank/DDBJ databases">
        <title>Comparative genomic studies on the polysaccharide-degrading batcterial strains of the Flammeovirga genus.</title>
        <authorList>
            <person name="Zewei F."/>
            <person name="Zheng Z."/>
            <person name="Yu L."/>
            <person name="Ruyue G."/>
            <person name="Yanhong M."/>
            <person name="Yuanyuan C."/>
            <person name="Jingyan G."/>
            <person name="Wenjun H."/>
        </authorList>
    </citation>
    <scope>NUCLEOTIDE SEQUENCE [LARGE SCALE GENOMIC DNA]</scope>
    <source>
        <strain evidence="3 4">NBRC:100898</strain>
    </source>
</reference>
<evidence type="ECO:0000313" key="3">
    <source>
        <dbReference type="EMBL" id="QWG00363.1"/>
    </source>
</evidence>
<protein>
    <submittedName>
        <fullName evidence="3">Glycosyltransferase</fullName>
        <ecNumber evidence="3">2.4.-.-</ecNumber>
    </submittedName>
</protein>
<name>A0AAX1N3H3_9BACT</name>
<dbReference type="InterPro" id="IPR001296">
    <property type="entry name" value="Glyco_trans_1"/>
</dbReference>
<dbReference type="RefSeq" id="WP_169663222.1">
    <property type="nucleotide sequence ID" value="NZ_CP076132.1"/>
</dbReference>
<evidence type="ECO:0000313" key="4">
    <source>
        <dbReference type="Proteomes" id="UP000678679"/>
    </source>
</evidence>
<evidence type="ECO:0000259" key="1">
    <source>
        <dbReference type="Pfam" id="PF00534"/>
    </source>
</evidence>
<dbReference type="KEGG" id="fya:KMW28_11940"/>
<keyword evidence="3" id="KW-0328">Glycosyltransferase</keyword>
<keyword evidence="3" id="KW-0808">Transferase</keyword>
<accession>A0AAX1N3H3</accession>
<evidence type="ECO:0000259" key="2">
    <source>
        <dbReference type="Pfam" id="PF13579"/>
    </source>
</evidence>
<dbReference type="EC" id="2.4.-.-" evidence="3"/>
<organism evidence="3 4">
    <name type="scientific">Flammeovirga yaeyamensis</name>
    <dbReference type="NCBI Taxonomy" id="367791"/>
    <lineage>
        <taxon>Bacteria</taxon>
        <taxon>Pseudomonadati</taxon>
        <taxon>Bacteroidota</taxon>
        <taxon>Cytophagia</taxon>
        <taxon>Cytophagales</taxon>
        <taxon>Flammeovirgaceae</taxon>
        <taxon>Flammeovirga</taxon>
    </lineage>
</organism>
<dbReference type="InterPro" id="IPR050194">
    <property type="entry name" value="Glycosyltransferase_grp1"/>
</dbReference>
<dbReference type="PANTHER" id="PTHR45947:SF3">
    <property type="entry name" value="SULFOQUINOVOSYL TRANSFERASE SQD2"/>
    <property type="match status" value="1"/>
</dbReference>
<dbReference type="InterPro" id="IPR028098">
    <property type="entry name" value="Glyco_trans_4-like_N"/>
</dbReference>
<dbReference type="Proteomes" id="UP000678679">
    <property type="component" value="Chromosome 1"/>
</dbReference>
<proteinExistence type="predicted"/>